<reference evidence="1 2" key="1">
    <citation type="submission" date="2016-03" db="EMBL/GenBank/DDBJ databases">
        <title>Comparative genomics of the ectomycorrhizal sister species Rhizopogon vinicolor and Rhizopogon vesiculosus (Basidiomycota: Boletales) reveals a divergence of the mating type B locus.</title>
        <authorList>
            <person name="Mujic A.B."/>
            <person name="Kuo A."/>
            <person name="Tritt A."/>
            <person name="Lipzen A."/>
            <person name="Chen C."/>
            <person name="Johnson J."/>
            <person name="Sharma A."/>
            <person name="Barry K."/>
            <person name="Grigoriev I.V."/>
            <person name="Spatafora J.W."/>
        </authorList>
    </citation>
    <scope>NUCLEOTIDE SEQUENCE [LARGE SCALE GENOMIC DNA]</scope>
    <source>
        <strain evidence="1 2">AM-OR11-056</strain>
    </source>
</reference>
<name>A0A1J8RHV1_9AGAM</name>
<organism evidence="1 2">
    <name type="scientific">Rhizopogon vesiculosus</name>
    <dbReference type="NCBI Taxonomy" id="180088"/>
    <lineage>
        <taxon>Eukaryota</taxon>
        <taxon>Fungi</taxon>
        <taxon>Dikarya</taxon>
        <taxon>Basidiomycota</taxon>
        <taxon>Agaricomycotina</taxon>
        <taxon>Agaricomycetes</taxon>
        <taxon>Agaricomycetidae</taxon>
        <taxon>Boletales</taxon>
        <taxon>Suillineae</taxon>
        <taxon>Rhizopogonaceae</taxon>
        <taxon>Rhizopogon</taxon>
    </lineage>
</organism>
<sequence length="74" mass="8041">MNFPITRQLTTVQDQLVVNHDVLEDDVHSAFVNPSSNPPCATDMVGLLGRPLFVTLIVKDVSFDAADLNGTSRS</sequence>
<evidence type="ECO:0000313" key="2">
    <source>
        <dbReference type="Proteomes" id="UP000183567"/>
    </source>
</evidence>
<evidence type="ECO:0000313" key="1">
    <source>
        <dbReference type="EMBL" id="OJA21394.1"/>
    </source>
</evidence>
<dbReference type="Proteomes" id="UP000183567">
    <property type="component" value="Unassembled WGS sequence"/>
</dbReference>
<comment type="caution">
    <text evidence="1">The sequence shown here is derived from an EMBL/GenBank/DDBJ whole genome shotgun (WGS) entry which is preliminary data.</text>
</comment>
<keyword evidence="2" id="KW-1185">Reference proteome</keyword>
<accession>A0A1J8RHV1</accession>
<gene>
    <name evidence="1" type="ORF">AZE42_01916</name>
</gene>
<protein>
    <submittedName>
        <fullName evidence="1">Uncharacterized protein</fullName>
    </submittedName>
</protein>
<dbReference type="AlphaFoldDB" id="A0A1J8RHV1"/>
<proteinExistence type="predicted"/>
<dbReference type="EMBL" id="LVVM01000163">
    <property type="protein sequence ID" value="OJA21394.1"/>
    <property type="molecule type" value="Genomic_DNA"/>
</dbReference>